<name>A0A2R4VR66_9PROT</name>
<dbReference type="AlphaFoldDB" id="A0A2R4VR66"/>
<organism evidence="1 2">
    <name type="scientific">Azospirillum humicireducens</name>
    <dbReference type="NCBI Taxonomy" id="1226968"/>
    <lineage>
        <taxon>Bacteria</taxon>
        <taxon>Pseudomonadati</taxon>
        <taxon>Pseudomonadota</taxon>
        <taxon>Alphaproteobacteria</taxon>
        <taxon>Rhodospirillales</taxon>
        <taxon>Azospirillaceae</taxon>
        <taxon>Azospirillum</taxon>
    </lineage>
</organism>
<protein>
    <submittedName>
        <fullName evidence="1">Flagellin</fullName>
    </submittedName>
</protein>
<geneLocation type="plasmid" evidence="1 2">
    <name>pYZ1</name>
</geneLocation>
<evidence type="ECO:0000313" key="1">
    <source>
        <dbReference type="EMBL" id="AWB06917.1"/>
    </source>
</evidence>
<feature type="non-terminal residue" evidence="1">
    <location>
        <position position="101"/>
    </location>
</feature>
<keyword evidence="1" id="KW-0614">Plasmid</keyword>
<dbReference type="EMBL" id="CP028902">
    <property type="protein sequence ID" value="AWB06917.1"/>
    <property type="molecule type" value="Genomic_DNA"/>
</dbReference>
<sequence>RDFIVSDGKESRTISYFDNSQTIKSNLSTAATSTKAQVSTVNVSGTVEEGDIFTVTVSGQTFNYTATSADVAVGQNAAKNVATRLQASISTAISSGRLQAI</sequence>
<proteinExistence type="predicted"/>
<dbReference type="KEGG" id="ahu:A6A40_17880"/>
<feature type="non-terminal residue" evidence="1">
    <location>
        <position position="1"/>
    </location>
</feature>
<dbReference type="Proteomes" id="UP000077405">
    <property type="component" value="Plasmid pYZ1"/>
</dbReference>
<gene>
    <name evidence="1" type="ORF">A6A40_17880</name>
</gene>
<accession>A0A2R4VR66</accession>
<keyword evidence="1" id="KW-0966">Cell projection</keyword>
<keyword evidence="1" id="KW-0282">Flagellum</keyword>
<keyword evidence="1" id="KW-0969">Cilium</keyword>
<reference evidence="1 2" key="1">
    <citation type="submission" date="2018-04" db="EMBL/GenBank/DDBJ databases">
        <title>Complete genome sequence of the nitrogen-fixing bacterium Azospirillum humicireducens type strain SgZ-5.</title>
        <authorList>
            <person name="Yu Z."/>
        </authorList>
    </citation>
    <scope>NUCLEOTIDE SEQUENCE [LARGE SCALE GENOMIC DNA]</scope>
    <source>
        <strain evidence="1 2">SgZ-5</strain>
        <plasmid evidence="1 2">pYZ1</plasmid>
    </source>
</reference>
<keyword evidence="2" id="KW-1185">Reference proteome</keyword>
<evidence type="ECO:0000313" key="2">
    <source>
        <dbReference type="Proteomes" id="UP000077405"/>
    </source>
</evidence>